<sequence length="116" mass="12695">MNLNELKEKGGIVDAALVKKPVTWTRIAEDGQSETLSFDVFIKRLSFGVMERVMKVDPSDPERSLTAALIAEGVRFGDSGEEEISYVDAFQLQPGLARVLSIAVKEVNRAGDPSKN</sequence>
<dbReference type="RefSeq" id="WP_271471620.1">
    <property type="nucleotide sequence ID" value="NZ_JANEWF010000024.1"/>
</dbReference>
<reference evidence="1 2" key="1">
    <citation type="submission" date="2022-07" db="EMBL/GenBank/DDBJ databases">
        <title>Genome Analysis of Selected Gammaproteobacteria from Nigerian Food snails.</title>
        <authorList>
            <person name="Okafor A.C."/>
        </authorList>
    </citation>
    <scope>NUCLEOTIDE SEQUENCE [LARGE SCALE GENOMIC DNA]</scope>
    <source>
        <strain evidence="1 2">Awg 2</strain>
    </source>
</reference>
<comment type="caution">
    <text evidence="1">The sequence shown here is derived from an EMBL/GenBank/DDBJ whole genome shotgun (WGS) entry which is preliminary data.</text>
</comment>
<dbReference type="Pfam" id="PF16459">
    <property type="entry name" value="Phage_TAC_13"/>
    <property type="match status" value="1"/>
</dbReference>
<evidence type="ECO:0000313" key="1">
    <source>
        <dbReference type="EMBL" id="MDA8485166.1"/>
    </source>
</evidence>
<accession>A0ABT4Y8W9</accession>
<protein>
    <submittedName>
        <fullName evidence="1">Phage tail assembly chaperone family protein, TAC</fullName>
    </submittedName>
</protein>
<dbReference type="Proteomes" id="UP001211689">
    <property type="component" value="Unassembled WGS sequence"/>
</dbReference>
<keyword evidence="2" id="KW-1185">Reference proteome</keyword>
<evidence type="ECO:0000313" key="2">
    <source>
        <dbReference type="Proteomes" id="UP001211689"/>
    </source>
</evidence>
<dbReference type="EMBL" id="JANEWF010000024">
    <property type="protein sequence ID" value="MDA8485166.1"/>
    <property type="molecule type" value="Genomic_DNA"/>
</dbReference>
<name>A0ABT4Y8W9_METRE</name>
<organism evidence="1 2">
    <name type="scientific">Metapseudomonas resinovorans</name>
    <name type="common">Pseudomonas resinovorans</name>
    <dbReference type="NCBI Taxonomy" id="53412"/>
    <lineage>
        <taxon>Bacteria</taxon>
        <taxon>Pseudomonadati</taxon>
        <taxon>Pseudomonadota</taxon>
        <taxon>Gammaproteobacteria</taxon>
        <taxon>Pseudomonadales</taxon>
        <taxon>Pseudomonadaceae</taxon>
        <taxon>Metapseudomonas</taxon>
    </lineage>
</organism>
<proteinExistence type="predicted"/>
<gene>
    <name evidence="1" type="ORF">NNO07_19030</name>
</gene>
<dbReference type="InterPro" id="IPR024410">
    <property type="entry name" value="Phage_TAC_12"/>
</dbReference>